<dbReference type="Proteomes" id="UP000006365">
    <property type="component" value="Chromosome"/>
</dbReference>
<evidence type="ECO:0000313" key="1">
    <source>
        <dbReference type="EMBL" id="ADW16358.1"/>
    </source>
</evidence>
<name>A0A7U3YJG5_DESPD</name>
<dbReference type="GO" id="GO:0003700">
    <property type="term" value="F:DNA-binding transcription factor activity"/>
    <property type="evidence" value="ECO:0007669"/>
    <property type="project" value="InterPro"/>
</dbReference>
<sequence>MTDPTDQPRDTDQETWLTARRWVTENMRLIHWIANPYRNHMAADEDDLLQEATMAAFQALTTAENKQAAQRFVPFFRVIFKTRCLRLASGIQTVQPANDVLLDACTLEAASPLPELLAIEIDAALRGLSQREQEICRWILNQERPVNMHQAAEHFHLSRRHFSRLLHNILYQLAEAA</sequence>
<protein>
    <submittedName>
        <fullName evidence="1">RNA polymerase sigma factor, sigma-70 family</fullName>
    </submittedName>
</protein>
<dbReference type="AlphaFoldDB" id="A0A7U3YJG5"/>
<accession>A0A7U3YJG5</accession>
<dbReference type="KEGG" id="dpr:Despr_0169"/>
<dbReference type="SUPFAM" id="SSF88946">
    <property type="entry name" value="Sigma2 domain of RNA polymerase sigma factors"/>
    <property type="match status" value="1"/>
</dbReference>
<organism evidence="1 2">
    <name type="scientific">Desulfobulbus propionicus (strain ATCC 33891 / DSM 2032 / VKM B-1956 / 1pr3)</name>
    <dbReference type="NCBI Taxonomy" id="577650"/>
    <lineage>
        <taxon>Bacteria</taxon>
        <taxon>Pseudomonadati</taxon>
        <taxon>Thermodesulfobacteriota</taxon>
        <taxon>Desulfobulbia</taxon>
        <taxon>Desulfobulbales</taxon>
        <taxon>Desulfobulbaceae</taxon>
        <taxon>Desulfobulbus</taxon>
    </lineage>
</organism>
<keyword evidence="2" id="KW-1185">Reference proteome</keyword>
<proteinExistence type="predicted"/>
<reference evidence="1 2" key="1">
    <citation type="journal article" date="2011" name="Stand. Genomic Sci.">
        <title>Complete genome sequence of Desulfobulbus propionicus type strain (1pr3).</title>
        <authorList>
            <person name="Pagani I."/>
            <person name="Lapidus A."/>
            <person name="Nolan M."/>
            <person name="Lucas S."/>
            <person name="Hammon N."/>
            <person name="Deshpande S."/>
            <person name="Cheng J.F."/>
            <person name="Chertkov O."/>
            <person name="Davenport K."/>
            <person name="Tapia R."/>
            <person name="Han C."/>
            <person name="Goodwin L."/>
            <person name="Pitluck S."/>
            <person name="Liolios K."/>
            <person name="Mavromatis K."/>
            <person name="Ivanova N."/>
            <person name="Mikhailova N."/>
            <person name="Pati A."/>
            <person name="Chen A."/>
            <person name="Palaniappan K."/>
            <person name="Land M."/>
            <person name="Hauser L."/>
            <person name="Chang Y.J."/>
            <person name="Jeffries C.D."/>
            <person name="Detter J.C."/>
            <person name="Brambilla E."/>
            <person name="Kannan K.P."/>
            <person name="Djao O.D."/>
            <person name="Rohde M."/>
            <person name="Pukall R."/>
            <person name="Spring S."/>
            <person name="Goker M."/>
            <person name="Sikorski J."/>
            <person name="Woyke T."/>
            <person name="Bristow J."/>
            <person name="Eisen J.A."/>
            <person name="Markowitz V."/>
            <person name="Hugenholtz P."/>
            <person name="Kyrpides N.C."/>
            <person name="Klenk H.P."/>
        </authorList>
    </citation>
    <scope>NUCLEOTIDE SEQUENCE [LARGE SCALE GENOMIC DNA]</scope>
    <source>
        <strain evidence="2">ATCC 33891 / DSM 2032 / 1pr3</strain>
    </source>
</reference>
<evidence type="ECO:0000313" key="2">
    <source>
        <dbReference type="Proteomes" id="UP000006365"/>
    </source>
</evidence>
<dbReference type="InterPro" id="IPR013325">
    <property type="entry name" value="RNA_pol_sigma_r2"/>
</dbReference>
<gene>
    <name evidence="1" type="ordered locus">Despr_0169</name>
</gene>
<dbReference type="SUPFAM" id="SSF88659">
    <property type="entry name" value="Sigma3 and sigma4 domains of RNA polymerase sigma factors"/>
    <property type="match status" value="1"/>
</dbReference>
<dbReference type="EMBL" id="CP002364">
    <property type="protein sequence ID" value="ADW16358.1"/>
    <property type="molecule type" value="Genomic_DNA"/>
</dbReference>
<dbReference type="GO" id="GO:0006352">
    <property type="term" value="P:DNA-templated transcription initiation"/>
    <property type="evidence" value="ECO:0007669"/>
    <property type="project" value="InterPro"/>
</dbReference>
<dbReference type="InterPro" id="IPR013324">
    <property type="entry name" value="RNA_pol_sigma_r3/r4-like"/>
</dbReference>